<evidence type="ECO:0000256" key="2">
    <source>
        <dbReference type="ARBA" id="ARBA00022771"/>
    </source>
</evidence>
<dbReference type="GO" id="GO:0006269">
    <property type="term" value="P:DNA replication, synthesis of primer"/>
    <property type="evidence" value="ECO:0007669"/>
    <property type="project" value="TreeGrafter"/>
</dbReference>
<protein>
    <submittedName>
        <fullName evidence="5">CHC2 zinc finger domain-containing protein</fullName>
    </submittedName>
</protein>
<dbReference type="GO" id="GO:0005737">
    <property type="term" value="C:cytoplasm"/>
    <property type="evidence" value="ECO:0007669"/>
    <property type="project" value="TreeGrafter"/>
</dbReference>
<dbReference type="EMBL" id="JAXRVB010000005">
    <property type="protein sequence ID" value="MDZ5764142.1"/>
    <property type="molecule type" value="Genomic_DNA"/>
</dbReference>
<organism evidence="5 6">
    <name type="scientific">Stenotrophomonas maltophilia</name>
    <name type="common">Pseudomonas maltophilia</name>
    <name type="synonym">Xanthomonas maltophilia</name>
    <dbReference type="NCBI Taxonomy" id="40324"/>
    <lineage>
        <taxon>Bacteria</taxon>
        <taxon>Pseudomonadati</taxon>
        <taxon>Pseudomonadota</taxon>
        <taxon>Gammaproteobacteria</taxon>
        <taxon>Lysobacterales</taxon>
        <taxon>Lysobacteraceae</taxon>
        <taxon>Stenotrophomonas</taxon>
        <taxon>Stenotrophomonas maltophilia group</taxon>
    </lineage>
</organism>
<dbReference type="SUPFAM" id="SSF57783">
    <property type="entry name" value="Zinc beta-ribbon"/>
    <property type="match status" value="1"/>
</dbReference>
<dbReference type="Proteomes" id="UP001288387">
    <property type="component" value="Unassembled WGS sequence"/>
</dbReference>
<dbReference type="AlphaFoldDB" id="A0AAJ2TIK2"/>
<dbReference type="InterPro" id="IPR050219">
    <property type="entry name" value="DnaG_primase"/>
</dbReference>
<keyword evidence="2" id="KW-0863">Zinc-finger</keyword>
<name>A0AAJ2TIK2_STEMA</name>
<dbReference type="PANTHER" id="PTHR30313">
    <property type="entry name" value="DNA PRIMASE"/>
    <property type="match status" value="1"/>
</dbReference>
<dbReference type="SMART" id="SM00400">
    <property type="entry name" value="ZnF_CHCC"/>
    <property type="match status" value="1"/>
</dbReference>
<dbReference type="InterPro" id="IPR036977">
    <property type="entry name" value="DNA_primase_Znf_CHC2"/>
</dbReference>
<dbReference type="Pfam" id="PF01807">
    <property type="entry name" value="Zn_ribbon_DnaG"/>
    <property type="match status" value="1"/>
</dbReference>
<feature type="domain" description="Zinc finger CHC2-type" evidence="4">
    <location>
        <begin position="35"/>
        <end position="89"/>
    </location>
</feature>
<dbReference type="InterPro" id="IPR002694">
    <property type="entry name" value="Znf_CHC2"/>
</dbReference>
<evidence type="ECO:0000256" key="3">
    <source>
        <dbReference type="ARBA" id="ARBA00022833"/>
    </source>
</evidence>
<sequence>MANSQVDTDAIRQSADIADVIGRYVKLRPAGRGEYSGLCPFHDESSASFTVNEVKGFYHCFGCGAHGDVIGFLVKHLQVGFLDACAQLSGGQLGTASEREKLPSRESLRVKWVPILPVPDDAPALVTDSGWTVPIWNAKRDKLRRMKPARVFPYRNAEGQILGYVLRCEFIDRESRKLKKWTPQVTWCVGPDGQKQWCLESFPGARPLYGLDALAAKPDAPVLIPEGEKCRDVGARAFPGYAAITWSGGGKAVTKADWSPLAGRDCVLWPDADLPGRQAMLGWSNDAQQFKPGVAQLLKRAGARSIRFVDVTGQPDGWDIADALERDGWSPRQLAAWAANRVVEIDVVAANGA</sequence>
<proteinExistence type="predicted"/>
<accession>A0AAJ2TIK2</accession>
<evidence type="ECO:0000259" key="4">
    <source>
        <dbReference type="SMART" id="SM00400"/>
    </source>
</evidence>
<dbReference type="GO" id="GO:0003677">
    <property type="term" value="F:DNA binding"/>
    <property type="evidence" value="ECO:0007669"/>
    <property type="project" value="InterPro"/>
</dbReference>
<dbReference type="RefSeq" id="WP_322540442.1">
    <property type="nucleotide sequence ID" value="NZ_JAXRVB010000005.1"/>
</dbReference>
<reference evidence="5" key="1">
    <citation type="submission" date="2023-12" db="EMBL/GenBank/DDBJ databases">
        <title>'Antibacterial potential of Stenotrophomonas maltophilia cystic fibrosis isolates' (manuscript under preparation).</title>
        <authorList>
            <person name="Crisan C.V."/>
            <person name="Pettis M."/>
            <person name="Goldberg J.B."/>
        </authorList>
    </citation>
    <scope>NUCLEOTIDE SEQUENCE</scope>
    <source>
        <strain evidence="5">CCV129</strain>
    </source>
</reference>
<dbReference type="Gene3D" id="3.90.580.10">
    <property type="entry name" value="Zinc finger, CHC2-type domain"/>
    <property type="match status" value="1"/>
</dbReference>
<dbReference type="GO" id="GO:0003899">
    <property type="term" value="F:DNA-directed RNA polymerase activity"/>
    <property type="evidence" value="ECO:0007669"/>
    <property type="project" value="InterPro"/>
</dbReference>
<gene>
    <name evidence="5" type="ORF">U4I38_06590</name>
</gene>
<evidence type="ECO:0000313" key="5">
    <source>
        <dbReference type="EMBL" id="MDZ5764142.1"/>
    </source>
</evidence>
<keyword evidence="1" id="KW-0479">Metal-binding</keyword>
<evidence type="ECO:0000313" key="6">
    <source>
        <dbReference type="Proteomes" id="UP001288387"/>
    </source>
</evidence>
<dbReference type="GO" id="GO:0008270">
    <property type="term" value="F:zinc ion binding"/>
    <property type="evidence" value="ECO:0007669"/>
    <property type="project" value="UniProtKB-KW"/>
</dbReference>
<keyword evidence="3" id="KW-0862">Zinc</keyword>
<evidence type="ECO:0000256" key="1">
    <source>
        <dbReference type="ARBA" id="ARBA00022723"/>
    </source>
</evidence>
<comment type="caution">
    <text evidence="5">The sequence shown here is derived from an EMBL/GenBank/DDBJ whole genome shotgun (WGS) entry which is preliminary data.</text>
</comment>
<dbReference type="PANTHER" id="PTHR30313:SF2">
    <property type="entry name" value="DNA PRIMASE"/>
    <property type="match status" value="1"/>
</dbReference>